<dbReference type="Proteomes" id="UP000092460">
    <property type="component" value="Unassembled WGS sequence"/>
</dbReference>
<proteinExistence type="predicted"/>
<dbReference type="EMBL" id="JXJN01006168">
    <property type="status" value="NOT_ANNOTATED_CDS"/>
    <property type="molecule type" value="Genomic_DNA"/>
</dbReference>
<reference evidence="3" key="1">
    <citation type="submission" date="2015-01" db="EMBL/GenBank/DDBJ databases">
        <authorList>
            <person name="Aksoy S."/>
            <person name="Warren W."/>
            <person name="Wilson R.K."/>
        </authorList>
    </citation>
    <scope>NUCLEOTIDE SEQUENCE [LARGE SCALE GENOMIC DNA]</scope>
    <source>
        <strain evidence="3">IAEA</strain>
    </source>
</reference>
<evidence type="ECO:0000313" key="3">
    <source>
        <dbReference type="Proteomes" id="UP000092460"/>
    </source>
</evidence>
<reference evidence="2" key="2">
    <citation type="submission" date="2020-05" db="UniProtKB">
        <authorList>
            <consortium name="EnsemblMetazoa"/>
        </authorList>
    </citation>
    <scope>IDENTIFICATION</scope>
    <source>
        <strain evidence="2">IAEA</strain>
    </source>
</reference>
<dbReference type="EnsemblMetazoa" id="GPPI013552-RA">
    <property type="protein sequence ID" value="GPPI013552-PA"/>
    <property type="gene ID" value="GPPI013552"/>
</dbReference>
<keyword evidence="3" id="KW-1185">Reference proteome</keyword>
<protein>
    <submittedName>
        <fullName evidence="2">Uncharacterized protein</fullName>
    </submittedName>
</protein>
<name>A0A1B0AZ53_9MUSC</name>
<keyword evidence="1" id="KW-0812">Transmembrane</keyword>
<feature type="transmembrane region" description="Helical" evidence="1">
    <location>
        <begin position="60"/>
        <end position="79"/>
    </location>
</feature>
<accession>A0A1B0AZ53</accession>
<dbReference type="AlphaFoldDB" id="A0A1B0AZ53"/>
<sequence>MARNPVVILSFRSQSISSGKQCQAQMTFGLQGGYKQLFFARARANQPASQPASQPACVTLLQLTAIVVVVVAPHTYYISGYRQYKYRARIYVCTERAARSN</sequence>
<evidence type="ECO:0000256" key="1">
    <source>
        <dbReference type="SAM" id="Phobius"/>
    </source>
</evidence>
<dbReference type="VEuPathDB" id="VectorBase:GPPI013552"/>
<keyword evidence="1" id="KW-1133">Transmembrane helix</keyword>
<evidence type="ECO:0000313" key="2">
    <source>
        <dbReference type="EnsemblMetazoa" id="GPPI013552-PA"/>
    </source>
</evidence>
<organism evidence="2 3">
    <name type="scientific">Glossina palpalis gambiensis</name>
    <dbReference type="NCBI Taxonomy" id="67801"/>
    <lineage>
        <taxon>Eukaryota</taxon>
        <taxon>Metazoa</taxon>
        <taxon>Ecdysozoa</taxon>
        <taxon>Arthropoda</taxon>
        <taxon>Hexapoda</taxon>
        <taxon>Insecta</taxon>
        <taxon>Pterygota</taxon>
        <taxon>Neoptera</taxon>
        <taxon>Endopterygota</taxon>
        <taxon>Diptera</taxon>
        <taxon>Brachycera</taxon>
        <taxon>Muscomorpha</taxon>
        <taxon>Hippoboscoidea</taxon>
        <taxon>Glossinidae</taxon>
        <taxon>Glossina</taxon>
    </lineage>
</organism>
<keyword evidence="1" id="KW-0472">Membrane</keyword>